<proteinExistence type="predicted"/>
<evidence type="ECO:0000313" key="1">
    <source>
        <dbReference type="EMBL" id="MDP9828078.1"/>
    </source>
</evidence>
<reference evidence="1 2" key="1">
    <citation type="submission" date="2023-07" db="EMBL/GenBank/DDBJ databases">
        <title>Sequencing the genomes of 1000 actinobacteria strains.</title>
        <authorList>
            <person name="Klenk H.-P."/>
        </authorList>
    </citation>
    <scope>NUCLEOTIDE SEQUENCE [LARGE SCALE GENOMIC DNA]</scope>
    <source>
        <strain evidence="1 2">DSM 44388</strain>
    </source>
</reference>
<organism evidence="1 2">
    <name type="scientific">Kineosporia succinea</name>
    <dbReference type="NCBI Taxonomy" id="84632"/>
    <lineage>
        <taxon>Bacteria</taxon>
        <taxon>Bacillati</taxon>
        <taxon>Actinomycetota</taxon>
        <taxon>Actinomycetes</taxon>
        <taxon>Kineosporiales</taxon>
        <taxon>Kineosporiaceae</taxon>
        <taxon>Kineosporia</taxon>
    </lineage>
</organism>
<dbReference type="EMBL" id="JAUSQZ010000001">
    <property type="protein sequence ID" value="MDP9828078.1"/>
    <property type="molecule type" value="Genomic_DNA"/>
</dbReference>
<dbReference type="RefSeq" id="WP_307244893.1">
    <property type="nucleotide sequence ID" value="NZ_JAUSQZ010000001.1"/>
</dbReference>
<dbReference type="Proteomes" id="UP001235712">
    <property type="component" value="Unassembled WGS sequence"/>
</dbReference>
<keyword evidence="2" id="KW-1185">Reference proteome</keyword>
<name>A0ABT9P5W5_9ACTN</name>
<sequence>MSAVIRALRSYRRLRKLHGATTTDAVEIVTTVLAEDRWSTDAEVGAAVRALIAEKRVDDATADARWRFHMIKFAEEQTELRRRFAA</sequence>
<evidence type="ECO:0000313" key="2">
    <source>
        <dbReference type="Proteomes" id="UP001235712"/>
    </source>
</evidence>
<accession>A0ABT9P5W5</accession>
<comment type="caution">
    <text evidence="1">The sequence shown here is derived from an EMBL/GenBank/DDBJ whole genome shotgun (WGS) entry which is preliminary data.</text>
</comment>
<protein>
    <submittedName>
        <fullName evidence="1">Uncharacterized protein</fullName>
    </submittedName>
</protein>
<gene>
    <name evidence="1" type="ORF">J2S57_003827</name>
</gene>